<comment type="function">
    <text evidence="5">Catalyzes the synthesis of gamma-glutamylcysteine (gamma-GC).</text>
</comment>
<evidence type="ECO:0000313" key="7">
    <source>
        <dbReference type="EMBL" id="WTW66807.1"/>
    </source>
</evidence>
<gene>
    <name evidence="7" type="ORF">OG398_00240</name>
</gene>
<reference evidence="7" key="1">
    <citation type="submission" date="2022-10" db="EMBL/GenBank/DDBJ databases">
        <title>The complete genomes of actinobacterial strains from the NBC collection.</title>
        <authorList>
            <person name="Joergensen T.S."/>
            <person name="Alvarez Arevalo M."/>
            <person name="Sterndorff E.B."/>
            <person name="Faurdal D."/>
            <person name="Vuksanovic O."/>
            <person name="Mourched A.-S."/>
            <person name="Charusanti P."/>
            <person name="Shaw S."/>
            <person name="Blin K."/>
            <person name="Weber T."/>
        </authorList>
    </citation>
    <scope>NUCLEOTIDE SEQUENCE</scope>
    <source>
        <strain evidence="7">NBC_00008</strain>
    </source>
</reference>
<dbReference type="PANTHER" id="PTHR34378">
    <property type="entry name" value="GLUTAMATE--CYSTEINE LIGASE, CHLOROPLASTIC"/>
    <property type="match status" value="1"/>
</dbReference>
<protein>
    <recommendedName>
        <fullName evidence="5">Glutamate--cysteine ligase</fullName>
        <ecNumber evidence="5">6.3.2.2</ecNumber>
    </recommendedName>
</protein>
<dbReference type="GO" id="GO:0006750">
    <property type="term" value="P:glutathione biosynthetic process"/>
    <property type="evidence" value="ECO:0007669"/>
    <property type="project" value="UniProtKB-UniRule"/>
</dbReference>
<dbReference type="EC" id="6.3.2.2" evidence="5"/>
<keyword evidence="3 5" id="KW-0067">ATP-binding</keyword>
<dbReference type="GO" id="GO:0004357">
    <property type="term" value="F:glutamate-cysteine ligase activity"/>
    <property type="evidence" value="ECO:0007669"/>
    <property type="project" value="UniProtKB-UniRule"/>
</dbReference>
<evidence type="ECO:0000256" key="2">
    <source>
        <dbReference type="ARBA" id="ARBA00022741"/>
    </source>
</evidence>
<evidence type="ECO:0000256" key="5">
    <source>
        <dbReference type="PIRNR" id="PIRNR017901"/>
    </source>
</evidence>
<dbReference type="PANTHER" id="PTHR34378:SF1">
    <property type="entry name" value="GLUTAMATE--CYSTEINE LIGASE, CHLOROPLASTIC"/>
    <property type="match status" value="1"/>
</dbReference>
<dbReference type="InterPro" id="IPR006336">
    <property type="entry name" value="GCS2"/>
</dbReference>
<dbReference type="Gene3D" id="3.30.590.20">
    <property type="match status" value="1"/>
</dbReference>
<accession>A0AAU2VH59</accession>
<dbReference type="SUPFAM" id="SSF55931">
    <property type="entry name" value="Glutamine synthetase/guanido kinase"/>
    <property type="match status" value="1"/>
</dbReference>
<dbReference type="EMBL" id="CP108313">
    <property type="protein sequence ID" value="WTW66807.1"/>
    <property type="molecule type" value="Genomic_DNA"/>
</dbReference>
<dbReference type="AlphaFoldDB" id="A0AAU2VH59"/>
<sequence length="473" mass="51533">MSAQDQQNSRRRPPLHMPDLHKAFLAPPGTSERVGLEVEAGVLDETTGLAAPYEGPHGMAALLQQVVQERGGSPLWAGDVLTGAHLPDGTTLTLEHGGQLEYSSPPADDLVTLVTAMRRTMEDLASLAQQHGLAVVPGGNLPFDRVDTATWVPTVRGGVMRTYFAGLGPEGEGAPHIMKLSTSTQTTLDYLSEDDLASKLRVQVAASPVVAALLVNSPLYAGQLDGVLSHRCRDWLRMDPRRVGSPGPAHRIPLTAEALTDWALGLPMIYRHGPGGYRLAGPQTFAHHLREGFDDGTAPDWDDWLSHLDQVYTTVRVRRTLETRAPDGPPYAHISAVPALWTGLTYHAPSRAAAWELLRHYTPEEGNAAQQALPTDGLATRLGGETVRDLAGHLLTLARTGLRARVRAGLEQPEALTFLDPLDEILDTNETFAEQTARRWQTTYRKDPARYIAAHRIPPADRSGKRNRHASPR</sequence>
<organism evidence="7">
    <name type="scientific">Streptomyces sp. NBC_00008</name>
    <dbReference type="NCBI Taxonomy" id="2903610"/>
    <lineage>
        <taxon>Bacteria</taxon>
        <taxon>Bacillati</taxon>
        <taxon>Actinomycetota</taxon>
        <taxon>Actinomycetes</taxon>
        <taxon>Kitasatosporales</taxon>
        <taxon>Streptomycetaceae</taxon>
        <taxon>Streptomyces</taxon>
    </lineage>
</organism>
<dbReference type="GO" id="GO:0005524">
    <property type="term" value="F:ATP binding"/>
    <property type="evidence" value="ECO:0007669"/>
    <property type="project" value="UniProtKB-UniRule"/>
</dbReference>
<keyword evidence="1 5" id="KW-0436">Ligase</keyword>
<name>A0AAU2VH59_9ACTN</name>
<dbReference type="InterPro" id="IPR014746">
    <property type="entry name" value="Gln_synth/guanido_kin_cat_dom"/>
</dbReference>
<evidence type="ECO:0000256" key="4">
    <source>
        <dbReference type="ARBA" id="ARBA00048819"/>
    </source>
</evidence>
<dbReference type="PIRSF" id="PIRSF017901">
    <property type="entry name" value="GCL"/>
    <property type="match status" value="1"/>
</dbReference>
<evidence type="ECO:0000256" key="6">
    <source>
        <dbReference type="SAM" id="MobiDB-lite"/>
    </source>
</evidence>
<evidence type="ECO:0000256" key="3">
    <source>
        <dbReference type="ARBA" id="ARBA00022840"/>
    </source>
</evidence>
<comment type="catalytic activity">
    <reaction evidence="4 5">
        <text>L-cysteine + L-glutamate + ATP = gamma-L-glutamyl-L-cysteine + ADP + phosphate + H(+)</text>
        <dbReference type="Rhea" id="RHEA:13285"/>
        <dbReference type="ChEBI" id="CHEBI:15378"/>
        <dbReference type="ChEBI" id="CHEBI:29985"/>
        <dbReference type="ChEBI" id="CHEBI:30616"/>
        <dbReference type="ChEBI" id="CHEBI:35235"/>
        <dbReference type="ChEBI" id="CHEBI:43474"/>
        <dbReference type="ChEBI" id="CHEBI:58173"/>
        <dbReference type="ChEBI" id="CHEBI:456216"/>
        <dbReference type="EC" id="6.3.2.2"/>
    </reaction>
</comment>
<dbReference type="Pfam" id="PF04107">
    <property type="entry name" value="GCS2"/>
    <property type="match status" value="1"/>
</dbReference>
<feature type="region of interest" description="Disordered" evidence="6">
    <location>
        <begin position="1"/>
        <end position="20"/>
    </location>
</feature>
<proteinExistence type="inferred from homology"/>
<evidence type="ECO:0000256" key="1">
    <source>
        <dbReference type="ARBA" id="ARBA00022598"/>
    </source>
</evidence>
<dbReference type="InterPro" id="IPR035434">
    <property type="entry name" value="GCL_bact_plant"/>
</dbReference>
<comment type="similarity">
    <text evidence="5">Belongs to the glutamate--cysteine ligase type 2 family. EgtA subfamily.</text>
</comment>
<keyword evidence="2 5" id="KW-0547">Nucleotide-binding</keyword>